<name>A0A1V6C4D0_UNCT6</name>
<dbReference type="GO" id="GO:0019843">
    <property type="term" value="F:rRNA binding"/>
    <property type="evidence" value="ECO:0007669"/>
    <property type="project" value="UniProtKB-UniRule"/>
</dbReference>
<dbReference type="PANTHER" id="PTHR11655:SF14">
    <property type="entry name" value="LARGE RIBOSOMAL SUBUNIT PROTEIN UL6M"/>
    <property type="match status" value="1"/>
</dbReference>
<keyword evidence="6" id="KW-0699">rRNA-binding</keyword>
<dbReference type="Pfam" id="PF00347">
    <property type="entry name" value="Ribosomal_L6"/>
    <property type="match status" value="2"/>
</dbReference>
<dbReference type="EMBL" id="MWDQ01000150">
    <property type="protein sequence ID" value="OQB71779.1"/>
    <property type="molecule type" value="Genomic_DNA"/>
</dbReference>
<evidence type="ECO:0000256" key="4">
    <source>
        <dbReference type="NCBIfam" id="TIGR03654"/>
    </source>
</evidence>
<dbReference type="Gene3D" id="3.90.930.12">
    <property type="entry name" value="Ribosomal protein L6, alpha-beta domain"/>
    <property type="match status" value="2"/>
</dbReference>
<dbReference type="GO" id="GO:0022625">
    <property type="term" value="C:cytosolic large ribosomal subunit"/>
    <property type="evidence" value="ECO:0007669"/>
    <property type="project" value="UniProtKB-UniRule"/>
</dbReference>
<dbReference type="InterPro" id="IPR020040">
    <property type="entry name" value="Ribosomal_uL6_a/b-dom"/>
</dbReference>
<accession>A0A1V6C4D0</accession>
<evidence type="ECO:0000256" key="2">
    <source>
        <dbReference type="ARBA" id="ARBA00023274"/>
    </source>
</evidence>
<keyword evidence="2 5" id="KW-0687">Ribonucleoprotein</keyword>
<organism evidence="8">
    <name type="scientific">candidate division TA06 bacterium ADurb.Bin131</name>
    <dbReference type="NCBI Taxonomy" id="1852827"/>
    <lineage>
        <taxon>Bacteria</taxon>
        <taxon>Bacteria division TA06</taxon>
    </lineage>
</organism>
<comment type="caution">
    <text evidence="8">The sequence shown here is derived from an EMBL/GenBank/DDBJ whole genome shotgun (WGS) entry which is preliminary data.</text>
</comment>
<dbReference type="PIRSF" id="PIRSF002162">
    <property type="entry name" value="Ribosomal_L6"/>
    <property type="match status" value="1"/>
</dbReference>
<dbReference type="GO" id="GO:0002181">
    <property type="term" value="P:cytoplasmic translation"/>
    <property type="evidence" value="ECO:0007669"/>
    <property type="project" value="TreeGrafter"/>
</dbReference>
<dbReference type="AlphaFoldDB" id="A0A1V6C4D0"/>
<dbReference type="InterPro" id="IPR000702">
    <property type="entry name" value="Ribosomal_uL6-like"/>
</dbReference>
<gene>
    <name evidence="8" type="primary">rplF</name>
    <name evidence="8" type="ORF">BWX89_01700</name>
</gene>
<dbReference type="NCBIfam" id="TIGR03654">
    <property type="entry name" value="L6_bact"/>
    <property type="match status" value="1"/>
</dbReference>
<dbReference type="Proteomes" id="UP000485562">
    <property type="component" value="Unassembled WGS sequence"/>
</dbReference>
<evidence type="ECO:0000259" key="7">
    <source>
        <dbReference type="Pfam" id="PF00347"/>
    </source>
</evidence>
<evidence type="ECO:0000256" key="6">
    <source>
        <dbReference type="RuleBase" id="RU003870"/>
    </source>
</evidence>
<comment type="similarity">
    <text evidence="5">Belongs to the universal ribosomal protein uL6 family.</text>
</comment>
<evidence type="ECO:0000256" key="1">
    <source>
        <dbReference type="ARBA" id="ARBA00022980"/>
    </source>
</evidence>
<dbReference type="PRINTS" id="PR00059">
    <property type="entry name" value="RIBOSOMALL6"/>
</dbReference>
<dbReference type="PANTHER" id="PTHR11655">
    <property type="entry name" value="60S/50S RIBOSOMAL PROTEIN L6/L9"/>
    <property type="match status" value="1"/>
</dbReference>
<evidence type="ECO:0000256" key="3">
    <source>
        <dbReference type="ARBA" id="ARBA00035454"/>
    </source>
</evidence>
<dbReference type="InterPro" id="IPR036789">
    <property type="entry name" value="Ribosomal_uL6-like_a/b-dom_sf"/>
</dbReference>
<feature type="domain" description="Large ribosomal subunit protein uL6 alpha-beta" evidence="7">
    <location>
        <begin position="11"/>
        <end position="90"/>
    </location>
</feature>
<evidence type="ECO:0000313" key="8">
    <source>
        <dbReference type="EMBL" id="OQB71779.1"/>
    </source>
</evidence>
<reference evidence="8" key="1">
    <citation type="submission" date="2017-02" db="EMBL/GenBank/DDBJ databases">
        <title>Delving into the versatile metabolic prowess of the omnipresent phylum Bacteroidetes.</title>
        <authorList>
            <person name="Nobu M.K."/>
            <person name="Mei R."/>
            <person name="Narihiro T."/>
            <person name="Kuroda K."/>
            <person name="Liu W.-T."/>
        </authorList>
    </citation>
    <scope>NUCLEOTIDE SEQUENCE</scope>
    <source>
        <strain evidence="8">ADurb.Bin131</strain>
    </source>
</reference>
<dbReference type="InterPro" id="IPR019906">
    <property type="entry name" value="Ribosomal_uL6_bac-type"/>
</dbReference>
<keyword evidence="6" id="KW-0694">RNA-binding</keyword>
<keyword evidence="1 5" id="KW-0689">Ribosomal protein</keyword>
<dbReference type="GO" id="GO:0003735">
    <property type="term" value="F:structural constituent of ribosome"/>
    <property type="evidence" value="ECO:0007669"/>
    <property type="project" value="UniProtKB-UniRule"/>
</dbReference>
<proteinExistence type="inferred from homology"/>
<dbReference type="SUPFAM" id="SSF56053">
    <property type="entry name" value="Ribosomal protein L6"/>
    <property type="match status" value="2"/>
</dbReference>
<protein>
    <recommendedName>
        <fullName evidence="3 4">50S ribosomal protein L6</fullName>
    </recommendedName>
</protein>
<evidence type="ECO:0000256" key="5">
    <source>
        <dbReference type="RuleBase" id="RU003869"/>
    </source>
</evidence>
<feature type="domain" description="Large ribosomal subunit protein uL6 alpha-beta" evidence="7">
    <location>
        <begin position="99"/>
        <end position="172"/>
    </location>
</feature>
<comment type="function">
    <text evidence="6">This protein binds to the 23S rRNA, and is important in its secondary structure. It is located near the subunit interface in the base of the L7/L12 stalk, and near the tRNA binding site of the peptidyltransferase center.</text>
</comment>
<sequence>MGRLGKKFIEIPDKVNVSIKDRQILIDGPKGKITQNIFDNLEVVVQDRKIQIINTVQETPRFRRLFRKTDALQGLLRTLIINRIKGVTSGFEKVLEIHGVGFKAEVKGNNLIMNLGFTHPVEVDIPGPITVQIEKNTVMKFSSYDKELLGDFVARVRNIFPPEPYKGRGIRYAGEYVRHKVGKAAVGTQK</sequence>